<dbReference type="Gene3D" id="6.10.140.1790">
    <property type="match status" value="1"/>
</dbReference>
<evidence type="ECO:0000313" key="16">
    <source>
        <dbReference type="Proteomes" id="UP000541444"/>
    </source>
</evidence>
<dbReference type="SUPFAM" id="SSF54928">
    <property type="entry name" value="RNA-binding domain, RBD"/>
    <property type="match status" value="1"/>
</dbReference>
<dbReference type="EMBL" id="JACGCM010001190">
    <property type="protein sequence ID" value="KAF6159585.1"/>
    <property type="molecule type" value="Genomic_DNA"/>
</dbReference>
<keyword evidence="5 10" id="KW-0863">Zinc-finger</keyword>
<feature type="compositionally biased region" description="Basic and acidic residues" evidence="12">
    <location>
        <begin position="300"/>
        <end position="310"/>
    </location>
</feature>
<dbReference type="SMART" id="SM00322">
    <property type="entry name" value="KH"/>
    <property type="match status" value="1"/>
</dbReference>
<dbReference type="AlphaFoldDB" id="A0A7J7MXD8"/>
<evidence type="ECO:0000256" key="7">
    <source>
        <dbReference type="ARBA" id="ARBA00022884"/>
    </source>
</evidence>
<evidence type="ECO:0000256" key="3">
    <source>
        <dbReference type="ARBA" id="ARBA00022664"/>
    </source>
</evidence>
<dbReference type="Pfam" id="PF22675">
    <property type="entry name" value="KH-I_KHDC4-BBP"/>
    <property type="match status" value="1"/>
</dbReference>
<dbReference type="CDD" id="cd02395">
    <property type="entry name" value="KH-I_BBP"/>
    <property type="match status" value="1"/>
</dbReference>
<evidence type="ECO:0008006" key="17">
    <source>
        <dbReference type="Google" id="ProtNLM"/>
    </source>
</evidence>
<feature type="compositionally biased region" description="Acidic residues" evidence="12">
    <location>
        <begin position="61"/>
        <end position="71"/>
    </location>
</feature>
<feature type="compositionally biased region" description="Polar residues" evidence="12">
    <location>
        <begin position="822"/>
        <end position="832"/>
    </location>
</feature>
<comment type="subcellular location">
    <subcellularLocation>
        <location evidence="1">Nucleus</location>
    </subcellularLocation>
</comment>
<keyword evidence="8" id="KW-0508">mRNA splicing</keyword>
<dbReference type="Pfam" id="PF00076">
    <property type="entry name" value="RRM_1"/>
    <property type="match status" value="1"/>
</dbReference>
<evidence type="ECO:0000256" key="2">
    <source>
        <dbReference type="ARBA" id="ARBA00010382"/>
    </source>
</evidence>
<keyword evidence="9" id="KW-0539">Nucleus</keyword>
<evidence type="ECO:0000256" key="10">
    <source>
        <dbReference type="PROSITE-ProRule" id="PRU00047"/>
    </source>
</evidence>
<dbReference type="InterPro" id="IPR012677">
    <property type="entry name" value="Nucleotide-bd_a/b_plait_sf"/>
</dbReference>
<organism evidence="15 16">
    <name type="scientific">Kingdonia uniflora</name>
    <dbReference type="NCBI Taxonomy" id="39325"/>
    <lineage>
        <taxon>Eukaryota</taxon>
        <taxon>Viridiplantae</taxon>
        <taxon>Streptophyta</taxon>
        <taxon>Embryophyta</taxon>
        <taxon>Tracheophyta</taxon>
        <taxon>Spermatophyta</taxon>
        <taxon>Magnoliopsida</taxon>
        <taxon>Ranunculales</taxon>
        <taxon>Circaeasteraceae</taxon>
        <taxon>Kingdonia</taxon>
    </lineage>
</organism>
<evidence type="ECO:0000256" key="6">
    <source>
        <dbReference type="ARBA" id="ARBA00022833"/>
    </source>
</evidence>
<dbReference type="GO" id="GO:0006397">
    <property type="term" value="P:mRNA processing"/>
    <property type="evidence" value="ECO:0007669"/>
    <property type="project" value="UniProtKB-KW"/>
</dbReference>
<accession>A0A7J7MXD8</accession>
<dbReference type="SUPFAM" id="SSF54791">
    <property type="entry name" value="Eukaryotic type KH-domain (KH-domain type I)"/>
    <property type="match status" value="1"/>
</dbReference>
<dbReference type="GO" id="GO:0008380">
    <property type="term" value="P:RNA splicing"/>
    <property type="evidence" value="ECO:0007669"/>
    <property type="project" value="UniProtKB-KW"/>
</dbReference>
<evidence type="ECO:0000256" key="8">
    <source>
        <dbReference type="ARBA" id="ARBA00023187"/>
    </source>
</evidence>
<keyword evidence="4" id="KW-0479">Metal-binding</keyword>
<evidence type="ECO:0000259" key="13">
    <source>
        <dbReference type="PROSITE" id="PS50102"/>
    </source>
</evidence>
<dbReference type="InterPro" id="IPR045071">
    <property type="entry name" value="BBP-like"/>
</dbReference>
<proteinExistence type="inferred from homology"/>
<dbReference type="PROSITE" id="PS50084">
    <property type="entry name" value="KH_TYPE_1"/>
    <property type="match status" value="1"/>
</dbReference>
<keyword evidence="6" id="KW-0862">Zinc</keyword>
<feature type="region of interest" description="Disordered" evidence="12">
    <location>
        <begin position="461"/>
        <end position="486"/>
    </location>
</feature>
<comment type="caution">
    <text evidence="15">The sequence shown here is derived from an EMBL/GenBank/DDBJ whole genome shotgun (WGS) entry which is preliminary data.</text>
</comment>
<dbReference type="Gene3D" id="3.30.1370.10">
    <property type="entry name" value="K Homology domain, type 1"/>
    <property type="match status" value="1"/>
</dbReference>
<dbReference type="GO" id="GO:0003729">
    <property type="term" value="F:mRNA binding"/>
    <property type="evidence" value="ECO:0007669"/>
    <property type="project" value="TreeGrafter"/>
</dbReference>
<dbReference type="GO" id="GO:0008270">
    <property type="term" value="F:zinc ion binding"/>
    <property type="evidence" value="ECO:0007669"/>
    <property type="project" value="UniProtKB-KW"/>
</dbReference>
<dbReference type="OrthoDB" id="10021397at2759"/>
<dbReference type="PROSITE" id="PS50102">
    <property type="entry name" value="RRM"/>
    <property type="match status" value="1"/>
</dbReference>
<feature type="compositionally biased region" description="Basic and acidic residues" evidence="12">
    <location>
        <begin position="146"/>
        <end position="162"/>
    </location>
</feature>
<feature type="domain" description="CCHC-type" evidence="14">
    <location>
        <begin position="547"/>
        <end position="562"/>
    </location>
</feature>
<evidence type="ECO:0000256" key="12">
    <source>
        <dbReference type="SAM" id="MobiDB-lite"/>
    </source>
</evidence>
<keyword evidence="7 11" id="KW-0694">RNA-binding</keyword>
<evidence type="ECO:0000256" key="5">
    <source>
        <dbReference type="ARBA" id="ARBA00022771"/>
    </source>
</evidence>
<dbReference type="InterPro" id="IPR047086">
    <property type="entry name" value="SF1-HH_sf"/>
</dbReference>
<dbReference type="InterPro" id="IPR004087">
    <property type="entry name" value="KH_dom"/>
</dbReference>
<dbReference type="InterPro" id="IPR036612">
    <property type="entry name" value="KH_dom_type_1_sf"/>
</dbReference>
<reference evidence="15 16" key="1">
    <citation type="journal article" date="2020" name="IScience">
        <title>Genome Sequencing of the Endangered Kingdonia uniflora (Circaeasteraceae, Ranunculales) Reveals Potential Mechanisms of Evolutionary Specialization.</title>
        <authorList>
            <person name="Sun Y."/>
            <person name="Deng T."/>
            <person name="Zhang A."/>
            <person name="Moore M.J."/>
            <person name="Landis J.B."/>
            <person name="Lin N."/>
            <person name="Zhang H."/>
            <person name="Zhang X."/>
            <person name="Huang J."/>
            <person name="Zhang X."/>
            <person name="Sun H."/>
            <person name="Wang H."/>
        </authorList>
    </citation>
    <scope>NUCLEOTIDE SEQUENCE [LARGE SCALE GENOMIC DNA]</scope>
    <source>
        <strain evidence="15">TB1705</strain>
        <tissue evidence="15">Leaf</tissue>
    </source>
</reference>
<feature type="compositionally biased region" description="Acidic residues" evidence="12">
    <location>
        <begin position="163"/>
        <end position="193"/>
    </location>
</feature>
<evidence type="ECO:0000256" key="4">
    <source>
        <dbReference type="ARBA" id="ARBA00022723"/>
    </source>
</evidence>
<evidence type="ECO:0000313" key="15">
    <source>
        <dbReference type="EMBL" id="KAF6159585.1"/>
    </source>
</evidence>
<dbReference type="InterPro" id="IPR001878">
    <property type="entry name" value="Znf_CCHC"/>
</dbReference>
<dbReference type="InterPro" id="IPR000504">
    <property type="entry name" value="RRM_dom"/>
</dbReference>
<dbReference type="InterPro" id="IPR035979">
    <property type="entry name" value="RBD_domain_sf"/>
</dbReference>
<feature type="compositionally biased region" description="Acidic residues" evidence="12">
    <location>
        <begin position="29"/>
        <end position="40"/>
    </location>
</feature>
<feature type="region of interest" description="Disordered" evidence="12">
    <location>
        <begin position="1"/>
        <end position="316"/>
    </location>
</feature>
<sequence>MRKLKTSDAQRSLSVTVGSDAQNGVESDKPEDEPNEEELFKEESLSLTSLNSGINNSYTEELIEEENDTEEPISRQSQELIEEEPSEEEPFEEEPSEEEPFEEEPNEDEPSEEEPNEDEPPEEVPNEDEPSEEEPNEDKPSEEEPNEGKSSEEETNEGKLSEEEPNEDEPSEEEPNEDEPSEEELSEDSESGQELEIALNSSNEKKRSLDSTLVGPSLKKSKRDPFVKPDLDVGYSHKKFESFDAFDSFSEKQENTGSSVKRRRSRWDSQPDVDGEVGERENTGSSGKRRRSGWDMSPEVDGKMAEDNRTSKRKKTRWSVSDASILKMLGPIKLPDFVNKIVGAELDPEYMTLKLKLFEITKKLQAAEIDDNRPEYERSPSPPPIYGDFGFRINTRSDRLRAKLILDRQDIVGKMIRMNPTFKPPPDCKPAMLSKKLYIPVKEYPSYNFIGLIIGPRGNTQRRMEKESGARIRLRGRESRTKKSKPDLYDDDDLHIYVEADNQNSLDKAVGMVEKLLIPVPSDENNAHKLAQLRELAELKGTLRGSCKTCGKDGHLSYVCPSHKSTFSIDLNSTVVGGDSRSGPPLSNKKEDYTSLFVGCLPTSMDDQRLVELFNPYGSVESAKVVMDWVKGSNKGYGFVKYDNPISAATAVSEKNGFLIDGKFLVVRVANSSTSVLGKYQSPTTVPQVSPNQTVWPGPPGSVPQLCSKQMVWPGQPGLVPQVSWPPGSAPQVSPNQIAWPGPPGSVPQVSPNQRGWPGPLGSVPQVGPNQMAWPGPPGSEPPSSSRKNKIFNLPPVSIFPGHSEPSEEKQVPSSYGPAYPISTSSSPSTLANFPGKPSYPGQFQHSSPYYNTPPTTLSGNSTYTSYSYTPSISSEQLRRTGLMSSSSDRSPLDWEATHLTRKRCFEYFTPES</sequence>
<feature type="compositionally biased region" description="Basic and acidic residues" evidence="12">
    <location>
        <begin position="462"/>
        <end position="486"/>
    </location>
</feature>
<name>A0A7J7MXD8_9MAGN</name>
<dbReference type="GO" id="GO:0048024">
    <property type="term" value="P:regulation of mRNA splicing, via spliceosome"/>
    <property type="evidence" value="ECO:0007669"/>
    <property type="project" value="TreeGrafter"/>
</dbReference>
<keyword evidence="3" id="KW-0507">mRNA processing</keyword>
<evidence type="ECO:0000256" key="11">
    <source>
        <dbReference type="PROSITE-ProRule" id="PRU00176"/>
    </source>
</evidence>
<dbReference type="InterPro" id="IPR055256">
    <property type="entry name" value="KH_1_KHDC4/BBP-like"/>
</dbReference>
<feature type="domain" description="RRM" evidence="13">
    <location>
        <begin position="594"/>
        <end position="672"/>
    </location>
</feature>
<dbReference type="PANTHER" id="PTHR11208">
    <property type="entry name" value="RNA-BINDING PROTEIN RELATED"/>
    <property type="match status" value="1"/>
</dbReference>
<evidence type="ECO:0000256" key="1">
    <source>
        <dbReference type="ARBA" id="ARBA00004123"/>
    </source>
</evidence>
<dbReference type="GO" id="GO:0005634">
    <property type="term" value="C:nucleus"/>
    <property type="evidence" value="ECO:0007669"/>
    <property type="project" value="UniProtKB-SubCell"/>
</dbReference>
<feature type="compositionally biased region" description="Acidic residues" evidence="12">
    <location>
        <begin position="80"/>
        <end position="145"/>
    </location>
</feature>
<protein>
    <recommendedName>
        <fullName evidence="17">Branchpoint-bridging protein</fullName>
    </recommendedName>
</protein>
<comment type="similarity">
    <text evidence="2">Belongs to the BBP/SF1 family.</text>
</comment>
<keyword evidence="16" id="KW-1185">Reference proteome</keyword>
<dbReference type="Gene3D" id="3.30.70.330">
    <property type="match status" value="1"/>
</dbReference>
<feature type="compositionally biased region" description="Polar residues" evidence="12">
    <location>
        <begin position="842"/>
        <end position="855"/>
    </location>
</feature>
<dbReference type="PROSITE" id="PS50158">
    <property type="entry name" value="ZF_CCHC"/>
    <property type="match status" value="1"/>
</dbReference>
<feature type="region of interest" description="Disordered" evidence="12">
    <location>
        <begin position="727"/>
        <end position="857"/>
    </location>
</feature>
<evidence type="ECO:0000259" key="14">
    <source>
        <dbReference type="PROSITE" id="PS50158"/>
    </source>
</evidence>
<evidence type="ECO:0000256" key="9">
    <source>
        <dbReference type="ARBA" id="ARBA00023242"/>
    </source>
</evidence>
<gene>
    <name evidence="15" type="ORF">GIB67_008014</name>
</gene>
<dbReference type="Pfam" id="PF16275">
    <property type="entry name" value="SF1-HH"/>
    <property type="match status" value="1"/>
</dbReference>
<dbReference type="PANTHER" id="PTHR11208:SF45">
    <property type="entry name" value="SPLICING FACTOR 1"/>
    <property type="match status" value="1"/>
</dbReference>
<dbReference type="Proteomes" id="UP000541444">
    <property type="component" value="Unassembled WGS sequence"/>
</dbReference>
<dbReference type="InterPro" id="IPR032570">
    <property type="entry name" value="SF1-HH"/>
</dbReference>
<dbReference type="SMART" id="SM00360">
    <property type="entry name" value="RRM"/>
    <property type="match status" value="1"/>
</dbReference>
<feature type="compositionally biased region" description="Polar residues" evidence="12">
    <location>
        <begin position="9"/>
        <end position="25"/>
    </location>
</feature>